<dbReference type="InterPro" id="IPR007696">
    <property type="entry name" value="DNA_mismatch_repair_MutS_core"/>
</dbReference>
<dbReference type="FunCoup" id="D2VDU3">
    <property type="interactions" value="208"/>
</dbReference>
<dbReference type="GO" id="GO:0140664">
    <property type="term" value="F:ATP-dependent DNA damage sensor activity"/>
    <property type="evidence" value="ECO:0007669"/>
    <property type="project" value="InterPro"/>
</dbReference>
<dbReference type="SUPFAM" id="SSF53150">
    <property type="entry name" value="DNA repair protein MutS, domain II"/>
    <property type="match status" value="1"/>
</dbReference>
<evidence type="ECO:0000256" key="6">
    <source>
        <dbReference type="ARBA" id="ARBA00023204"/>
    </source>
</evidence>
<dbReference type="InterPro" id="IPR045076">
    <property type="entry name" value="MutS"/>
</dbReference>
<name>D2VDU3_NAEGR</name>
<dbReference type="RefSeq" id="XP_002677704.1">
    <property type="nucleotide sequence ID" value="XM_002677658.1"/>
</dbReference>
<keyword evidence="4" id="KW-0067">ATP-binding</keyword>
<dbReference type="Gene3D" id="3.40.1170.10">
    <property type="entry name" value="DNA repair protein MutS, domain I"/>
    <property type="match status" value="1"/>
</dbReference>
<organism evidence="11">
    <name type="scientific">Naegleria gruberi</name>
    <name type="common">Amoeba</name>
    <dbReference type="NCBI Taxonomy" id="5762"/>
    <lineage>
        <taxon>Eukaryota</taxon>
        <taxon>Discoba</taxon>
        <taxon>Heterolobosea</taxon>
        <taxon>Tetramitia</taxon>
        <taxon>Eutetramitia</taxon>
        <taxon>Vahlkampfiidae</taxon>
        <taxon>Naegleria</taxon>
    </lineage>
</organism>
<dbReference type="InterPro" id="IPR000432">
    <property type="entry name" value="DNA_mismatch_repair_MutS_C"/>
</dbReference>
<dbReference type="GO" id="GO:0006298">
    <property type="term" value="P:mismatch repair"/>
    <property type="evidence" value="ECO:0007669"/>
    <property type="project" value="InterPro"/>
</dbReference>
<dbReference type="EMBL" id="GG738865">
    <property type="protein sequence ID" value="EFC44960.1"/>
    <property type="molecule type" value="Genomic_DNA"/>
</dbReference>
<dbReference type="AlphaFoldDB" id="D2VDU3"/>
<dbReference type="GO" id="GO:0005524">
    <property type="term" value="F:ATP binding"/>
    <property type="evidence" value="ECO:0007669"/>
    <property type="project" value="UniProtKB-KW"/>
</dbReference>
<dbReference type="Gene3D" id="3.40.50.300">
    <property type="entry name" value="P-loop containing nucleotide triphosphate hydrolases"/>
    <property type="match status" value="1"/>
</dbReference>
<dbReference type="GO" id="GO:0005634">
    <property type="term" value="C:nucleus"/>
    <property type="evidence" value="ECO:0007669"/>
    <property type="project" value="TreeGrafter"/>
</dbReference>
<evidence type="ECO:0000256" key="2">
    <source>
        <dbReference type="ARBA" id="ARBA00022741"/>
    </source>
</evidence>
<comment type="function">
    <text evidence="7">Component of the post-replicative DNA mismatch repair system (MMR).</text>
</comment>
<dbReference type="FunFam" id="3.40.1170.10:FF:000001">
    <property type="entry name" value="DNA mismatch repair protein MutS"/>
    <property type="match status" value="1"/>
</dbReference>
<dbReference type="GO" id="GO:0043504">
    <property type="term" value="P:mitochondrial DNA repair"/>
    <property type="evidence" value="ECO:0007669"/>
    <property type="project" value="TreeGrafter"/>
</dbReference>
<sequence length="846" mass="96198">MNQYFKIKEKHSDYLLLFRMGDFYEIFFEDAVKASQVLHITLTKRGKHLGQDIPMCGIPHHALDAYLQKLIKNGVVVAICDQVEDPAEAKKNKKIVERQITRLVTPGTLTEDRFLEASEHNYLAAIGLPEKFSTNDENHKEQQVTLSWVELSTGEFNYLNCSFGNLQSELLRLSPSEILIPSNFEYVFKVRLEEYHVTLRKPASYQHYANFIQNHFKLDKLSSYSGVSYLIILISHYQIVGHNYMWNDFGLCQMPTLSTPEKFKMERNMSIDLATRKSLELTRTLSGSRKGSLLSIIDKCVTAPGARLLSNRLASPLAVPSEIEDRLDCVEYLTEDKVLIDQIRDYLKNCYDIERAIQRLSMSRGSPKDLFTVAATVSQCQQLKEIILENEARRHTKLPTVLAKVVEELNSDVQLEAMNEILSAMKEYEDLPTSVSEGGFIRVGYSTELDEWLKLSQHSETLIQDLQKEYKDKTGISTLKIKNNNVMGYFVEIPSSQRDRILPFKEFSHKQTMTNVVRFKTDKLEELQEKLGKAQQEAIDMELKIFFQLQKKLLIIAKTLLSSAQSIASIDLYSSLALLARERSYTRPNVTPFIESEELEKSKKKVPILNIQKGRHPIVEYAQQNVGLTFVSNDCTMFNNENRLMLLTGANMAGKSTYLRQNALIIILAQMGCFVPAQKAEFMVVDKIFSRVGASDNLANDQSTFMVEMVETANILNQATNKSFVIMDELGRGTSVLEGLSIATAVIQHLHNKIQCRALFATHFHELIEKAKELKFMKPYKLEVRVNKSNNITFTYKIVPDEIIDGQSAASTHSSYAIQVAKLAGVPSIVTDEAEKILAKLKAERK</sequence>
<dbReference type="NCBIfam" id="TIGR01070">
    <property type="entry name" value="mutS1"/>
    <property type="match status" value="1"/>
</dbReference>
<feature type="domain" description="DNA mismatch repair proteins mutS family" evidence="9">
    <location>
        <begin position="723"/>
        <end position="739"/>
    </location>
</feature>
<dbReference type="Pfam" id="PF00488">
    <property type="entry name" value="MutS_V"/>
    <property type="match status" value="1"/>
</dbReference>
<evidence type="ECO:0000256" key="8">
    <source>
        <dbReference type="SAM" id="Coils"/>
    </source>
</evidence>
<proteinExistence type="inferred from homology"/>
<dbReference type="SUPFAM" id="SSF48334">
    <property type="entry name" value="DNA repair protein MutS, domain III"/>
    <property type="match status" value="1"/>
</dbReference>
<dbReference type="OMA" id="AYPENDA"/>
<dbReference type="InterPro" id="IPR036678">
    <property type="entry name" value="MutS_con_dom_sf"/>
</dbReference>
<dbReference type="InterPro" id="IPR016151">
    <property type="entry name" value="DNA_mismatch_repair_MutS_N"/>
</dbReference>
<evidence type="ECO:0000256" key="4">
    <source>
        <dbReference type="ARBA" id="ARBA00022840"/>
    </source>
</evidence>
<evidence type="ECO:0000256" key="7">
    <source>
        <dbReference type="RuleBase" id="RU003756"/>
    </source>
</evidence>
<dbReference type="InParanoid" id="D2VDU3"/>
<evidence type="ECO:0000259" key="9">
    <source>
        <dbReference type="PROSITE" id="PS00486"/>
    </source>
</evidence>
<dbReference type="SMART" id="SM00534">
    <property type="entry name" value="MUTSac"/>
    <property type="match status" value="1"/>
</dbReference>
<protein>
    <submittedName>
        <fullName evidence="10">Predicted protein</fullName>
    </submittedName>
</protein>
<reference evidence="10 11" key="1">
    <citation type="journal article" date="2010" name="Cell">
        <title>The genome of Naegleria gruberi illuminates early eukaryotic versatility.</title>
        <authorList>
            <person name="Fritz-Laylin L.K."/>
            <person name="Prochnik S.E."/>
            <person name="Ginger M.L."/>
            <person name="Dacks J.B."/>
            <person name="Carpenter M.L."/>
            <person name="Field M.C."/>
            <person name="Kuo A."/>
            <person name="Paredez A."/>
            <person name="Chapman J."/>
            <person name="Pham J."/>
            <person name="Shu S."/>
            <person name="Neupane R."/>
            <person name="Cipriano M."/>
            <person name="Mancuso J."/>
            <person name="Tu H."/>
            <person name="Salamov A."/>
            <person name="Lindquist E."/>
            <person name="Shapiro H."/>
            <person name="Lucas S."/>
            <person name="Grigoriev I.V."/>
            <person name="Cande W.Z."/>
            <person name="Fulton C."/>
            <person name="Rokhsar D.S."/>
            <person name="Dawson S.C."/>
        </authorList>
    </citation>
    <scope>NUCLEOTIDE SEQUENCE [LARGE SCALE GENOMIC DNA]</scope>
    <source>
        <strain evidence="10 11">NEG-M</strain>
    </source>
</reference>
<dbReference type="Gene3D" id="1.10.1420.10">
    <property type="match status" value="2"/>
</dbReference>
<dbReference type="PROSITE" id="PS00486">
    <property type="entry name" value="DNA_MISMATCH_REPAIR_2"/>
    <property type="match status" value="1"/>
</dbReference>
<dbReference type="Pfam" id="PF05188">
    <property type="entry name" value="MutS_II"/>
    <property type="match status" value="1"/>
</dbReference>
<dbReference type="InterPro" id="IPR036187">
    <property type="entry name" value="DNA_mismatch_repair_MutS_sf"/>
</dbReference>
<dbReference type="Pfam" id="PF01624">
    <property type="entry name" value="MutS_I"/>
    <property type="match status" value="1"/>
</dbReference>
<keyword evidence="5 7" id="KW-0238">DNA-binding</keyword>
<evidence type="ECO:0000256" key="1">
    <source>
        <dbReference type="ARBA" id="ARBA00006271"/>
    </source>
</evidence>
<evidence type="ECO:0000313" key="10">
    <source>
        <dbReference type="EMBL" id="EFC44960.1"/>
    </source>
</evidence>
<dbReference type="Pfam" id="PF05192">
    <property type="entry name" value="MutS_III"/>
    <property type="match status" value="1"/>
</dbReference>
<dbReference type="InterPro" id="IPR007860">
    <property type="entry name" value="DNA_mmatch_repair_MutS_con_dom"/>
</dbReference>
<feature type="coiled-coil region" evidence="8">
    <location>
        <begin position="510"/>
        <end position="544"/>
    </location>
</feature>
<dbReference type="GO" id="GO:0005739">
    <property type="term" value="C:mitochondrion"/>
    <property type="evidence" value="ECO:0007669"/>
    <property type="project" value="TreeGrafter"/>
</dbReference>
<dbReference type="InterPro" id="IPR007695">
    <property type="entry name" value="DNA_mismatch_repair_MutS-lik_N"/>
</dbReference>
<dbReference type="InterPro" id="IPR007861">
    <property type="entry name" value="DNA_mismatch_repair_MutS_clamp"/>
</dbReference>
<dbReference type="STRING" id="5762.D2VDU3"/>
<dbReference type="InterPro" id="IPR017261">
    <property type="entry name" value="DNA_mismatch_repair_MutS/MSH"/>
</dbReference>
<keyword evidence="8" id="KW-0175">Coiled coil</keyword>
<dbReference type="GO" id="GO:0030983">
    <property type="term" value="F:mismatched DNA binding"/>
    <property type="evidence" value="ECO:0007669"/>
    <property type="project" value="InterPro"/>
</dbReference>
<dbReference type="GeneID" id="8850273"/>
<dbReference type="SUPFAM" id="SSF55271">
    <property type="entry name" value="DNA repair protein MutS, domain I"/>
    <property type="match status" value="1"/>
</dbReference>
<evidence type="ECO:0000313" key="11">
    <source>
        <dbReference type="Proteomes" id="UP000006671"/>
    </source>
</evidence>
<comment type="similarity">
    <text evidence="1 7">Belongs to the DNA mismatch repair MutS family.</text>
</comment>
<dbReference type="PANTHER" id="PTHR11361">
    <property type="entry name" value="DNA MISMATCH REPAIR PROTEIN MUTS FAMILY MEMBER"/>
    <property type="match status" value="1"/>
</dbReference>
<evidence type="ECO:0000256" key="5">
    <source>
        <dbReference type="ARBA" id="ARBA00023125"/>
    </source>
</evidence>
<dbReference type="OrthoDB" id="10252754at2759"/>
<gene>
    <name evidence="10" type="ORF">NAEGRDRAFT_33296</name>
</gene>
<keyword evidence="11" id="KW-1185">Reference proteome</keyword>
<keyword evidence="3 7" id="KW-0227">DNA damage</keyword>
<dbReference type="Gene3D" id="3.30.420.110">
    <property type="entry name" value="MutS, connector domain"/>
    <property type="match status" value="1"/>
</dbReference>
<dbReference type="VEuPathDB" id="AmoebaDB:NAEGRDRAFT_33296"/>
<keyword evidence="6 7" id="KW-0234">DNA repair</keyword>
<evidence type="ECO:0000256" key="3">
    <source>
        <dbReference type="ARBA" id="ARBA00022763"/>
    </source>
</evidence>
<dbReference type="NCBIfam" id="NF003810">
    <property type="entry name" value="PRK05399.1"/>
    <property type="match status" value="1"/>
</dbReference>
<keyword evidence="2 7" id="KW-0547">Nucleotide-binding</keyword>
<dbReference type="SMART" id="SM00533">
    <property type="entry name" value="MUTSd"/>
    <property type="match status" value="1"/>
</dbReference>
<dbReference type="Proteomes" id="UP000006671">
    <property type="component" value="Unassembled WGS sequence"/>
</dbReference>
<dbReference type="eggNOG" id="KOG0217">
    <property type="taxonomic scope" value="Eukaryota"/>
</dbReference>
<accession>D2VDU3</accession>
<dbReference type="Pfam" id="PF05190">
    <property type="entry name" value="MutS_IV"/>
    <property type="match status" value="1"/>
</dbReference>
<dbReference type="SUPFAM" id="SSF52540">
    <property type="entry name" value="P-loop containing nucleoside triphosphate hydrolases"/>
    <property type="match status" value="1"/>
</dbReference>
<dbReference type="PIRSF" id="PIRSF037677">
    <property type="entry name" value="DNA_mis_repair_Msh6"/>
    <property type="match status" value="1"/>
</dbReference>
<dbReference type="KEGG" id="ngr:NAEGRDRAFT_33296"/>
<dbReference type="InterPro" id="IPR005748">
    <property type="entry name" value="DNA_mismatch_repair_MutS"/>
</dbReference>
<dbReference type="InterPro" id="IPR027417">
    <property type="entry name" value="P-loop_NTPase"/>
</dbReference>
<dbReference type="PANTHER" id="PTHR11361:SF34">
    <property type="entry name" value="DNA MISMATCH REPAIR PROTEIN MSH1, MITOCHONDRIAL"/>
    <property type="match status" value="1"/>
</dbReference>